<reference evidence="1 2" key="1">
    <citation type="submission" date="2018-08" db="EMBL/GenBank/DDBJ databases">
        <title>Draft genome of the lignicolous fungus Coniochaeta pulveracea.</title>
        <authorList>
            <person name="Borstlap C.J."/>
            <person name="De Witt R.N."/>
            <person name="Botha A."/>
            <person name="Volschenk H."/>
        </authorList>
    </citation>
    <scope>NUCLEOTIDE SEQUENCE [LARGE SCALE GENOMIC DNA]</scope>
    <source>
        <strain evidence="1 2">CAB683</strain>
    </source>
</reference>
<dbReference type="STRING" id="177199.A0A420Y5I0"/>
<dbReference type="Proteomes" id="UP000275385">
    <property type="component" value="Unassembled WGS sequence"/>
</dbReference>
<proteinExistence type="predicted"/>
<name>A0A420Y5I0_9PEZI</name>
<dbReference type="EMBL" id="QVQW01000046">
    <property type="protein sequence ID" value="RKU43136.1"/>
    <property type="molecule type" value="Genomic_DNA"/>
</dbReference>
<comment type="caution">
    <text evidence="1">The sequence shown here is derived from an EMBL/GenBank/DDBJ whole genome shotgun (WGS) entry which is preliminary data.</text>
</comment>
<gene>
    <name evidence="1" type="ORF">DL546_000238</name>
</gene>
<sequence>MTRITLDPDGDVCLRLPYHHHNIYIQTVAEAQDDNEASIDNPGPAESSTGLRSKTTVDLIVSSKVLATVSPVFKTMFYGNFREGVEAAAARASSRLYMQELPEDDDEVTLVFCALTHGKTEQLPEEPSIPFQLAMAEFAKKYLCIKFLELPGRAWLRRELEQEELSRMHVEVAYYSVARLCHLLYVAYTLDLPHEFAVIMGTIAINLHGRNDDLSDLMPERFDHNVMDFLKALRRDCAHRVHKEVLKQAAVYDIPVFREHKHVPNCEAVANARYTEATAILGIWPIRPEYIGTTLQAVFDNLPALSPGLMTAVLDEPVECTCATESGYCRVQLSKRAADLVSACSEMREDLLGRRAEFLSYYQCLDCLKAGGIADQNVAVDCRCAHMYPDEN</sequence>
<evidence type="ECO:0008006" key="3">
    <source>
        <dbReference type="Google" id="ProtNLM"/>
    </source>
</evidence>
<dbReference type="OrthoDB" id="5275938at2759"/>
<evidence type="ECO:0000313" key="2">
    <source>
        <dbReference type="Proteomes" id="UP000275385"/>
    </source>
</evidence>
<protein>
    <recommendedName>
        <fullName evidence="3">BTB domain-containing protein</fullName>
    </recommendedName>
</protein>
<organism evidence="1 2">
    <name type="scientific">Coniochaeta pulveracea</name>
    <dbReference type="NCBI Taxonomy" id="177199"/>
    <lineage>
        <taxon>Eukaryota</taxon>
        <taxon>Fungi</taxon>
        <taxon>Dikarya</taxon>
        <taxon>Ascomycota</taxon>
        <taxon>Pezizomycotina</taxon>
        <taxon>Sordariomycetes</taxon>
        <taxon>Sordariomycetidae</taxon>
        <taxon>Coniochaetales</taxon>
        <taxon>Coniochaetaceae</taxon>
        <taxon>Coniochaeta</taxon>
    </lineage>
</organism>
<keyword evidence="2" id="KW-1185">Reference proteome</keyword>
<dbReference type="AlphaFoldDB" id="A0A420Y5I0"/>
<accession>A0A420Y5I0</accession>
<evidence type="ECO:0000313" key="1">
    <source>
        <dbReference type="EMBL" id="RKU43136.1"/>
    </source>
</evidence>